<dbReference type="InterPro" id="IPR000008">
    <property type="entry name" value="C2_dom"/>
</dbReference>
<feature type="domain" description="C2" evidence="3">
    <location>
        <begin position="568"/>
        <end position="708"/>
    </location>
</feature>
<comment type="similarity">
    <text evidence="1">Belongs to the CC2D1 family.</text>
</comment>
<feature type="compositionally biased region" description="Low complexity" evidence="2">
    <location>
        <begin position="196"/>
        <end position="208"/>
    </location>
</feature>
<feature type="region of interest" description="Disordered" evidence="2">
    <location>
        <begin position="251"/>
        <end position="278"/>
    </location>
</feature>
<feature type="region of interest" description="Disordered" evidence="2">
    <location>
        <begin position="451"/>
        <end position="485"/>
    </location>
</feature>
<accession>A0A183SR48</accession>
<dbReference type="PANTHER" id="PTHR13076">
    <property type="entry name" value="COILED-COIL AND C2 DOMAIN-CONTAINING PROTEIN 1-LIKE"/>
    <property type="match status" value="1"/>
</dbReference>
<dbReference type="InterPro" id="IPR039725">
    <property type="entry name" value="CC2D1A/B"/>
</dbReference>
<dbReference type="SMART" id="SM00685">
    <property type="entry name" value="DM14"/>
    <property type="match status" value="3"/>
</dbReference>
<dbReference type="WBParaSite" id="SSLN_0000690801-mRNA-1">
    <property type="protein sequence ID" value="SSLN_0000690801-mRNA-1"/>
    <property type="gene ID" value="SSLN_0000690801"/>
</dbReference>
<evidence type="ECO:0000256" key="2">
    <source>
        <dbReference type="SAM" id="MobiDB-lite"/>
    </source>
</evidence>
<dbReference type="GO" id="GO:0001227">
    <property type="term" value="F:DNA-binding transcription repressor activity, RNA polymerase II-specific"/>
    <property type="evidence" value="ECO:0007669"/>
    <property type="project" value="InterPro"/>
</dbReference>
<dbReference type="PROSITE" id="PS50004">
    <property type="entry name" value="C2"/>
    <property type="match status" value="1"/>
</dbReference>
<feature type="region of interest" description="Disordered" evidence="2">
    <location>
        <begin position="1"/>
        <end position="29"/>
    </location>
</feature>
<sequence length="742" mass="79044">LNQVLSSDPKLKSSKSPSPQPSRSISNTNLQKIQHLQGDYEALIQSMKAMGNLSADDSATLGQYERILTSLNETYSAAAVGKQVDLTSLPPPPPLLKKKEPSGHKSGQQIVLDFINKEDPPKSAPSSISAASLALLKHRHLEYRNAAVSAHKSGDLARAKQLMVAVKALDEAIPRIEAGEEPFDAEEDMPPPPDEFAPASGQSQPSSQTEQHPQSSSVASSGSGPLAAAYSPVVSKESLTARITILQSQDDRRWERAQVNGAAGATPGRTTTPGSDPTEWVCHKGHIKKEPLQPDSQTMMLKNAQASNSPMAGMLRRTLGYYTEALDAFNQGIMYDYPGLAPVPNCPRFQPYKPSRAPGSASVPTTTTPQAPAPQSSSASRPAAPTGSFGAANSTPSQRVAELLKRRQQELRSAAAKAKAEGDMELAKKHLRASLSMNSMVQAAEAGLPVDLSQLPPAPGAKRGSSSATGTAAGSAGATTPILSGKKCEPPITFQTLLLEATSVDLLCDLLKTTLSNQAIEAEELSNSHRQAGVSVMADKLMTLSTISRQWITYVDAAQKRGRNPDYSFEQANLSSLNKNPDLGEDVLEVTVVRGISLPIPPGISGPEALDTYVTLELPYPNSDSPQKFSTAWARHTNQPTDYGGFEASARFTVNRKARSFERLLQGPKTLKATVYYNRGLLKKPGVLGTASVKLEGLLSSATSTSCYDLKDGRTAVGGMLEITLRHRSPLSVSLHVSCSQS</sequence>
<feature type="region of interest" description="Disordered" evidence="2">
    <location>
        <begin position="348"/>
        <end position="397"/>
    </location>
</feature>
<reference evidence="4" key="1">
    <citation type="submission" date="2016-06" db="UniProtKB">
        <authorList>
            <consortium name="WormBaseParasite"/>
        </authorList>
    </citation>
    <scope>IDENTIFICATION</scope>
</reference>
<dbReference type="Gene3D" id="2.60.40.150">
    <property type="entry name" value="C2 domain"/>
    <property type="match status" value="1"/>
</dbReference>
<evidence type="ECO:0000259" key="3">
    <source>
        <dbReference type="PROSITE" id="PS50004"/>
    </source>
</evidence>
<organism evidence="4">
    <name type="scientific">Schistocephalus solidus</name>
    <name type="common">Tapeworm</name>
    <dbReference type="NCBI Taxonomy" id="70667"/>
    <lineage>
        <taxon>Eukaryota</taxon>
        <taxon>Metazoa</taxon>
        <taxon>Spiralia</taxon>
        <taxon>Lophotrochozoa</taxon>
        <taxon>Platyhelminthes</taxon>
        <taxon>Cestoda</taxon>
        <taxon>Eucestoda</taxon>
        <taxon>Diphyllobothriidea</taxon>
        <taxon>Diphyllobothriidae</taxon>
        <taxon>Schistocephalus</taxon>
    </lineage>
</organism>
<evidence type="ECO:0000313" key="4">
    <source>
        <dbReference type="WBParaSite" id="SSLN_0000690801-mRNA-1"/>
    </source>
</evidence>
<feature type="compositionally biased region" description="Low complexity" evidence="2">
    <location>
        <begin position="360"/>
        <end position="386"/>
    </location>
</feature>
<dbReference type="PANTHER" id="PTHR13076:SF9">
    <property type="entry name" value="COILED-COIL AND C2 DOMAIN-CONTAINING PROTEIN 1-LIKE"/>
    <property type="match status" value="1"/>
</dbReference>
<dbReference type="SUPFAM" id="SSF49562">
    <property type="entry name" value="C2 domain (Calcium/lipid-binding domain, CaLB)"/>
    <property type="match status" value="1"/>
</dbReference>
<feature type="compositionally biased region" description="Low complexity" evidence="2">
    <location>
        <begin position="261"/>
        <end position="274"/>
    </location>
</feature>
<dbReference type="InterPro" id="IPR035892">
    <property type="entry name" value="C2_domain_sf"/>
</dbReference>
<dbReference type="Pfam" id="PF21528">
    <property type="entry name" value="CC2D1A-B_DM14"/>
    <property type="match status" value="1"/>
</dbReference>
<feature type="compositionally biased region" description="Low complexity" evidence="2">
    <location>
        <begin position="464"/>
        <end position="480"/>
    </location>
</feature>
<feature type="region of interest" description="Disordered" evidence="2">
    <location>
        <begin position="181"/>
        <end position="227"/>
    </location>
</feature>
<protein>
    <submittedName>
        <fullName evidence="4">C2 domain-containing protein</fullName>
    </submittedName>
</protein>
<feature type="compositionally biased region" description="Low complexity" evidence="2">
    <location>
        <begin position="14"/>
        <end position="26"/>
    </location>
</feature>
<dbReference type="InterPro" id="IPR006608">
    <property type="entry name" value="CC2D1A/B_DM14"/>
</dbReference>
<proteinExistence type="inferred from homology"/>
<name>A0A183SR48_SCHSO</name>
<feature type="compositionally biased region" description="Low complexity" evidence="2">
    <location>
        <begin position="215"/>
        <end position="227"/>
    </location>
</feature>
<dbReference type="AlphaFoldDB" id="A0A183SR48"/>
<evidence type="ECO:0000256" key="1">
    <source>
        <dbReference type="ARBA" id="ARBA00010672"/>
    </source>
</evidence>